<proteinExistence type="predicted"/>
<feature type="compositionally biased region" description="Basic and acidic residues" evidence="1">
    <location>
        <begin position="620"/>
        <end position="632"/>
    </location>
</feature>
<feature type="region of interest" description="Disordered" evidence="1">
    <location>
        <begin position="1885"/>
        <end position="1957"/>
    </location>
</feature>
<dbReference type="SMART" id="SM00490">
    <property type="entry name" value="HELICc"/>
    <property type="match status" value="1"/>
</dbReference>
<feature type="compositionally biased region" description="Polar residues" evidence="1">
    <location>
        <begin position="1"/>
        <end position="10"/>
    </location>
</feature>
<dbReference type="InterPro" id="IPR027417">
    <property type="entry name" value="P-loop_NTPase"/>
</dbReference>
<evidence type="ECO:0000313" key="4">
    <source>
        <dbReference type="EMBL" id="MDS1116382.1"/>
    </source>
</evidence>
<keyword evidence="4" id="KW-0378">Hydrolase</keyword>
<dbReference type="CDD" id="cd02440">
    <property type="entry name" value="AdoMet_MTases"/>
    <property type="match status" value="1"/>
</dbReference>
<comment type="caution">
    <text evidence="4">The sequence shown here is derived from an EMBL/GenBank/DDBJ whole genome shotgun (WGS) entry which is preliminary data.</text>
</comment>
<feature type="domain" description="Helicase C-terminal" evidence="3">
    <location>
        <begin position="1399"/>
        <end position="1563"/>
    </location>
</feature>
<dbReference type="InterPro" id="IPR001650">
    <property type="entry name" value="Helicase_C-like"/>
</dbReference>
<dbReference type="PROSITE" id="PS51192">
    <property type="entry name" value="HELICASE_ATP_BIND_1"/>
    <property type="match status" value="1"/>
</dbReference>
<keyword evidence="5" id="KW-1185">Reference proteome</keyword>
<reference evidence="4 5" key="1">
    <citation type="submission" date="2023-08" db="EMBL/GenBank/DDBJ databases">
        <title>Bioegradation of LLDPE and BLDPE plastic by marine bacteria from coast plastic debris.</title>
        <authorList>
            <person name="Rong Z."/>
        </authorList>
    </citation>
    <scope>NUCLEOTIDE SEQUENCE [LARGE SCALE GENOMIC DNA]</scope>
    <source>
        <strain evidence="4 5">Z-2</strain>
    </source>
</reference>
<dbReference type="Gene3D" id="3.40.50.150">
    <property type="entry name" value="Vaccinia Virus protein VP39"/>
    <property type="match status" value="1"/>
</dbReference>
<evidence type="ECO:0000259" key="2">
    <source>
        <dbReference type="PROSITE" id="PS51192"/>
    </source>
</evidence>
<feature type="domain" description="Helicase ATP-binding" evidence="2">
    <location>
        <begin position="986"/>
        <end position="1244"/>
    </location>
</feature>
<dbReference type="InterPro" id="IPR029063">
    <property type="entry name" value="SAM-dependent_MTases_sf"/>
</dbReference>
<dbReference type="InterPro" id="IPR006935">
    <property type="entry name" value="Helicase/UvrB_N"/>
</dbReference>
<dbReference type="SMART" id="SM00487">
    <property type="entry name" value="DEXDc"/>
    <property type="match status" value="1"/>
</dbReference>
<feature type="region of interest" description="Disordered" evidence="1">
    <location>
        <begin position="65"/>
        <end position="84"/>
    </location>
</feature>
<feature type="compositionally biased region" description="Low complexity" evidence="1">
    <location>
        <begin position="73"/>
        <end position="84"/>
    </location>
</feature>
<feature type="compositionally biased region" description="Basic and acidic residues" evidence="1">
    <location>
        <begin position="1942"/>
        <end position="1957"/>
    </location>
</feature>
<organism evidence="4 5">
    <name type="scientific">Gordonia westfalica</name>
    <dbReference type="NCBI Taxonomy" id="158898"/>
    <lineage>
        <taxon>Bacteria</taxon>
        <taxon>Bacillati</taxon>
        <taxon>Actinomycetota</taxon>
        <taxon>Actinomycetes</taxon>
        <taxon>Mycobacteriales</taxon>
        <taxon>Gordoniaceae</taxon>
        <taxon>Gordonia</taxon>
    </lineage>
</organism>
<dbReference type="Pfam" id="PF00271">
    <property type="entry name" value="Helicase_C"/>
    <property type="match status" value="1"/>
</dbReference>
<evidence type="ECO:0000256" key="1">
    <source>
        <dbReference type="SAM" id="MobiDB-lite"/>
    </source>
</evidence>
<dbReference type="InterPro" id="IPR014001">
    <property type="entry name" value="Helicase_ATP-bd"/>
</dbReference>
<dbReference type="Gene3D" id="3.40.50.300">
    <property type="entry name" value="P-loop containing nucleotide triphosphate hydrolases"/>
    <property type="match status" value="2"/>
</dbReference>
<name>A0ABU2GZ57_9ACTN</name>
<dbReference type="Proteomes" id="UP001265083">
    <property type="component" value="Unassembled WGS sequence"/>
</dbReference>
<dbReference type="InterPro" id="IPR052933">
    <property type="entry name" value="DNA_Protect_Modify"/>
</dbReference>
<evidence type="ECO:0000313" key="5">
    <source>
        <dbReference type="Proteomes" id="UP001265083"/>
    </source>
</evidence>
<feature type="region of interest" description="Disordered" evidence="1">
    <location>
        <begin position="1"/>
        <end position="24"/>
    </location>
</feature>
<feature type="region of interest" description="Disordered" evidence="1">
    <location>
        <begin position="33"/>
        <end position="52"/>
    </location>
</feature>
<keyword evidence="4" id="KW-0547">Nucleotide-binding</keyword>
<dbReference type="SUPFAM" id="SSF52540">
    <property type="entry name" value="P-loop containing nucleoside triphosphate hydrolases"/>
    <property type="match status" value="2"/>
</dbReference>
<gene>
    <name evidence="4" type="ORF">RD149_21800</name>
</gene>
<dbReference type="PANTHER" id="PTHR41313:SF1">
    <property type="entry name" value="DNA METHYLASE ADENINE-SPECIFIC DOMAIN-CONTAINING PROTEIN"/>
    <property type="match status" value="1"/>
</dbReference>
<accession>A0ABU2GZ57</accession>
<dbReference type="SUPFAM" id="SSF53335">
    <property type="entry name" value="S-adenosyl-L-methionine-dependent methyltransferases"/>
    <property type="match status" value="1"/>
</dbReference>
<keyword evidence="4" id="KW-0347">Helicase</keyword>
<keyword evidence="4" id="KW-0067">ATP-binding</keyword>
<dbReference type="PANTHER" id="PTHR41313">
    <property type="entry name" value="ADENINE-SPECIFIC METHYLTRANSFERASE"/>
    <property type="match status" value="1"/>
</dbReference>
<evidence type="ECO:0000259" key="3">
    <source>
        <dbReference type="PROSITE" id="PS51194"/>
    </source>
</evidence>
<feature type="region of interest" description="Disordered" evidence="1">
    <location>
        <begin position="620"/>
        <end position="639"/>
    </location>
</feature>
<dbReference type="GO" id="GO:0004386">
    <property type="term" value="F:helicase activity"/>
    <property type="evidence" value="ECO:0007669"/>
    <property type="project" value="UniProtKB-KW"/>
</dbReference>
<dbReference type="RefSeq" id="WP_310952180.1">
    <property type="nucleotide sequence ID" value="NZ_JAVLUS010000024.1"/>
</dbReference>
<dbReference type="PROSITE" id="PS51194">
    <property type="entry name" value="HELICASE_CTER"/>
    <property type="match status" value="1"/>
</dbReference>
<dbReference type="Pfam" id="PF04851">
    <property type="entry name" value="ResIII"/>
    <property type="match status" value="1"/>
</dbReference>
<sequence>MPLSQWSSTRVELAQRPDGSMVAVPAHISETTVTPGAAAPADAENETPTSELIADTATSEVTLAADRERSSDSDTVTSTSEASVVAGEAPVVPAVRFDHPGTILVPSGEKARARANIAAARIAVQCRTDNRYATPAEQQVLSQWSGWGAVPDIFDPNKSNWAEERAQLRELLSATDYDSARRSTLNAHYTDPRLVSAMWDALHDAGFAGGRVLEPGCGSGTFMAMAPESAVMVGVEKDPMTAQIAHLINPQAQVRLEGFETTTVPQGAFAATIGNVPFAKTAIHDPVYNPDYRYNLHNHFLIKSLHLTAPGGWVMGITTHSTMDAVGAAGVDARREMAELADLVGAVRLPSSTFREVAGTDVTTDLLIFRRREEPLAPNAEPDWVQTRMVDLIDRDGDTKAIAVNAYFADHPERVAGQMQISRGLYRDGSLTVAADEAQSSIPEHVRAILGDIVAQARRDGLTHAPIVAASAEQDTEAFREGLADATELYAGVPIAGTVRWNQERNEFESYVTATEGGQPSWEPLSVPKSRVAETRHLLELRDLTVAVIGSQTSGADLNVRNDLRTALNRSYDSYVSTYGPINRFVEQGGRERTAAEVRERMVTLEERWRIKNGTRRLDGDGEPVLDAKGKPIVDPYPGMLPPEETERIAEEATQPTAVQFRRNHMQKLRDDPMIATLMAIEIFNEDTQTARKAALFHRDVYSPPSRVERAETPQDAVAISLGESGRVDLGRVAQLLSTDRDNAREQLRGLVYAAVDGSDDLLPAAEFLSGNVREKYAAARTLLDEATDDQVRRDLRESMEALAEVIPRDLQPNEIGVVKPGVNWVEASDYAQFASEVLGGGRVKVERGAGHWTVNVSQYSVDVDKFYTDFGAPNEEPRKARDAGELFESLLNQESVVINNSTADVEQGAPVIDQQATLMAQVQMTKIAEEFAQWVWSDQDRTERLVRVFNDRFNSFVAGKYDGTHLSLPGVSAEFEPHPYQRNAVARALSEPTVLLDHVVGAGKTGTMFMTAMELKRRGLVKQPWIVVPTHLIEQVAREAKQWYPAANVLAGRKSMDAEARRLMVSQSATADWDMVIVPASVFELIPTHPDRQANYMRAQLSELQYQLESGGAQERSTVKRIEQAKARLEKRIKSLTTGKRSKDTGLYFEQTGCDYLIVDEAHGYKNKARECAIDSLSHPGSQKAEDLSLKLSHLRELAQGRAMSEGRSLPSGAEKVAMFATGTPIANSLAEAWVMQQYLRPDVLETAGVSSVTDWAATFTKTRQETITNATGTRLQVVSMVSSYNNPKAMYALSQQFTDVVTRAQVPAKLPRFDGRRMITTEPGQAVRDFIADLEHRGDSPEPDARIDNPLKILNDGRNVALDPRLVGLTPEKGTTRAETVATEIARIYHRDSDRTYLTEDRSTVAELPGSFQIAFCDRGTPKPDGSWTVYSAIKDELIERGVPAEHIRFIHDAKTPAQRLKLFDDCKTGKVRVLIGSTERMGTGVNVQSRLAALHHIDVPWRPADLEQREGRILRQGNQNEDVEILQYVTAGTTDTVMWGKVEMKSRFIDEYKMGQLSNTDELGEIDSESLTEAAAATKAAATGDMRFIKMVELEDEVSKLTAMEAAHRDTQAHARRRVGTLDREIPAKQAQIEALAEITAAIDKWDNNGRQFAVLDGHGNAATFDERPERSAALMERARETYFALKGRGASDYRPIATFGDTGIRLDMSRSLEGDMTYFRFSGPALKTPQYLPSMEGEVFKKPAGPSTASGFTTRVENNFAKLGTLPDQLAVDVEDITRERDMLIPRMDTRFEHSDALRDKRVELQQIKSAIAAEARTPEAIAAREAAAERLKVAGRQPGWSLQWNPTNHLVEAVGLNSREEYRVAAQRIEEIRAAEYAAEKEAAAAPTPNGDGGRADTPQPMTPAQRAAAIASRGVARTSPLAGARRTPEAPGAAAGRRDAQRPRDHGGTSR</sequence>
<protein>
    <submittedName>
        <fullName evidence="4">DEAD/DEAH box helicase family protein</fullName>
    </submittedName>
</protein>
<dbReference type="EMBL" id="JAVLUS010000024">
    <property type="protein sequence ID" value="MDS1116382.1"/>
    <property type="molecule type" value="Genomic_DNA"/>
</dbReference>